<keyword evidence="3" id="KW-1003">Cell membrane</keyword>
<dbReference type="PROSITE" id="PS50928">
    <property type="entry name" value="ABC_TM1"/>
    <property type="match status" value="1"/>
</dbReference>
<dbReference type="GO" id="GO:0055085">
    <property type="term" value="P:transmembrane transport"/>
    <property type="evidence" value="ECO:0007669"/>
    <property type="project" value="InterPro"/>
</dbReference>
<feature type="non-terminal residue" evidence="9">
    <location>
        <position position="1"/>
    </location>
</feature>
<evidence type="ECO:0000256" key="2">
    <source>
        <dbReference type="ARBA" id="ARBA00022448"/>
    </source>
</evidence>
<dbReference type="SUPFAM" id="SSF161098">
    <property type="entry name" value="MetI-like"/>
    <property type="match status" value="1"/>
</dbReference>
<keyword evidence="5 7" id="KW-1133">Transmembrane helix</keyword>
<comment type="subcellular location">
    <subcellularLocation>
        <location evidence="1">Cell membrane</location>
        <topology evidence="1">Multi-pass membrane protein</topology>
    </subcellularLocation>
</comment>
<dbReference type="PANTHER" id="PTHR30151:SF16">
    <property type="entry name" value="ABC TRANSPORTER PERMEASE PROTEIN"/>
    <property type="match status" value="1"/>
</dbReference>
<proteinExistence type="predicted"/>
<dbReference type="AlphaFoldDB" id="K1SR71"/>
<evidence type="ECO:0000256" key="1">
    <source>
        <dbReference type="ARBA" id="ARBA00004651"/>
    </source>
</evidence>
<evidence type="ECO:0000256" key="6">
    <source>
        <dbReference type="ARBA" id="ARBA00023136"/>
    </source>
</evidence>
<evidence type="ECO:0000256" key="7">
    <source>
        <dbReference type="SAM" id="Phobius"/>
    </source>
</evidence>
<feature type="transmembrane region" description="Helical" evidence="7">
    <location>
        <begin position="153"/>
        <end position="173"/>
    </location>
</feature>
<keyword evidence="4 7" id="KW-0812">Transmembrane</keyword>
<feature type="domain" description="ABC transmembrane type-1" evidence="8">
    <location>
        <begin position="16"/>
        <end position="203"/>
    </location>
</feature>
<sequence>GDIGKAFVTAFTERELGTMVLHSLSLIIKGLIVGIALALVFSSLSVISETFYTIYNMIVSMCDLIPGIALIPVAILWIGVGDGAIIFMVIHAVVWPMSRSIIDGFNAVPELYLEVGRNIGLSPVKLIFGVFLPAALPRIFSGIKVGWARAWRGLISAEMIFGGGGALGIGYFIQDRRTNTDIAGVFAAIIVIVIIGMVVEYGIFRNIENKTFRKWGMTR</sequence>
<gene>
    <name evidence="9" type="ORF">LEA_14124</name>
</gene>
<organism evidence="9">
    <name type="scientific">human gut metagenome</name>
    <dbReference type="NCBI Taxonomy" id="408170"/>
    <lineage>
        <taxon>unclassified sequences</taxon>
        <taxon>metagenomes</taxon>
        <taxon>organismal metagenomes</taxon>
    </lineage>
</organism>
<dbReference type="PANTHER" id="PTHR30151">
    <property type="entry name" value="ALKANE SULFONATE ABC TRANSPORTER-RELATED, MEMBRANE SUBUNIT"/>
    <property type="match status" value="1"/>
</dbReference>
<feature type="transmembrane region" description="Helical" evidence="7">
    <location>
        <begin position="185"/>
        <end position="204"/>
    </location>
</feature>
<protein>
    <submittedName>
        <fullName evidence="9">Binding-protein-dependent transport system inner membrane component</fullName>
    </submittedName>
</protein>
<dbReference type="InterPro" id="IPR035906">
    <property type="entry name" value="MetI-like_sf"/>
</dbReference>
<keyword evidence="2" id="KW-0813">Transport</keyword>
<feature type="transmembrane region" description="Helical" evidence="7">
    <location>
        <begin position="26"/>
        <end position="48"/>
    </location>
</feature>
<evidence type="ECO:0000313" key="9">
    <source>
        <dbReference type="EMBL" id="EKC57914.1"/>
    </source>
</evidence>
<comment type="caution">
    <text evidence="9">The sequence shown here is derived from an EMBL/GenBank/DDBJ whole genome shotgun (WGS) entry which is preliminary data.</text>
</comment>
<dbReference type="InterPro" id="IPR000515">
    <property type="entry name" value="MetI-like"/>
</dbReference>
<feature type="transmembrane region" description="Helical" evidence="7">
    <location>
        <begin position="84"/>
        <end position="102"/>
    </location>
</feature>
<dbReference type="CDD" id="cd06261">
    <property type="entry name" value="TM_PBP2"/>
    <property type="match status" value="1"/>
</dbReference>
<evidence type="ECO:0000259" key="8">
    <source>
        <dbReference type="PROSITE" id="PS50928"/>
    </source>
</evidence>
<dbReference type="EMBL" id="AJWY01009593">
    <property type="protein sequence ID" value="EKC57914.1"/>
    <property type="molecule type" value="Genomic_DNA"/>
</dbReference>
<name>K1SR71_9ZZZZ</name>
<evidence type="ECO:0000256" key="4">
    <source>
        <dbReference type="ARBA" id="ARBA00022692"/>
    </source>
</evidence>
<feature type="transmembrane region" description="Helical" evidence="7">
    <location>
        <begin position="54"/>
        <end position="77"/>
    </location>
</feature>
<evidence type="ECO:0000256" key="5">
    <source>
        <dbReference type="ARBA" id="ARBA00022989"/>
    </source>
</evidence>
<evidence type="ECO:0000256" key="3">
    <source>
        <dbReference type="ARBA" id="ARBA00022475"/>
    </source>
</evidence>
<dbReference type="Pfam" id="PF00528">
    <property type="entry name" value="BPD_transp_1"/>
    <property type="match status" value="1"/>
</dbReference>
<accession>K1SR71</accession>
<dbReference type="Gene3D" id="1.10.3720.10">
    <property type="entry name" value="MetI-like"/>
    <property type="match status" value="1"/>
</dbReference>
<reference evidence="9" key="1">
    <citation type="journal article" date="2013" name="Environ. Microbiol.">
        <title>Microbiota from the distal guts of lean and obese adolescents exhibit partial functional redundancy besides clear differences in community structure.</title>
        <authorList>
            <person name="Ferrer M."/>
            <person name="Ruiz A."/>
            <person name="Lanza F."/>
            <person name="Haange S.B."/>
            <person name="Oberbach A."/>
            <person name="Till H."/>
            <person name="Bargiela R."/>
            <person name="Campoy C."/>
            <person name="Segura M.T."/>
            <person name="Richter M."/>
            <person name="von Bergen M."/>
            <person name="Seifert J."/>
            <person name="Suarez A."/>
        </authorList>
    </citation>
    <scope>NUCLEOTIDE SEQUENCE</scope>
</reference>
<feature type="transmembrane region" description="Helical" evidence="7">
    <location>
        <begin position="122"/>
        <end position="141"/>
    </location>
</feature>
<dbReference type="GO" id="GO:0005886">
    <property type="term" value="C:plasma membrane"/>
    <property type="evidence" value="ECO:0007669"/>
    <property type="project" value="UniProtKB-SubCell"/>
</dbReference>
<keyword evidence="6 7" id="KW-0472">Membrane</keyword>